<dbReference type="PROSITE" id="PS50942">
    <property type="entry name" value="ENTH"/>
    <property type="match status" value="1"/>
</dbReference>
<dbReference type="STRING" id="35608.A0A2U1KFV4"/>
<dbReference type="AlphaFoldDB" id="A0A2U1KFV4"/>
<dbReference type="Gene3D" id="1.25.40.90">
    <property type="match status" value="1"/>
</dbReference>
<feature type="domain" description="ENTH" evidence="6">
    <location>
        <begin position="27"/>
        <end position="71"/>
    </location>
</feature>
<dbReference type="Pfam" id="PF01417">
    <property type="entry name" value="ENTH"/>
    <property type="match status" value="1"/>
</dbReference>
<comment type="caution">
    <text evidence="5">Lacks conserved residue(s) required for the propagation of feature annotation.</text>
</comment>
<organism evidence="7 8">
    <name type="scientific">Artemisia annua</name>
    <name type="common">Sweet wormwood</name>
    <dbReference type="NCBI Taxonomy" id="35608"/>
    <lineage>
        <taxon>Eukaryota</taxon>
        <taxon>Viridiplantae</taxon>
        <taxon>Streptophyta</taxon>
        <taxon>Embryophyta</taxon>
        <taxon>Tracheophyta</taxon>
        <taxon>Spermatophyta</taxon>
        <taxon>Magnoliopsida</taxon>
        <taxon>eudicotyledons</taxon>
        <taxon>Gunneridae</taxon>
        <taxon>Pentapetalae</taxon>
        <taxon>asterids</taxon>
        <taxon>campanulids</taxon>
        <taxon>Asterales</taxon>
        <taxon>Asteraceae</taxon>
        <taxon>Asteroideae</taxon>
        <taxon>Anthemideae</taxon>
        <taxon>Artemisiinae</taxon>
        <taxon>Artemisia</taxon>
    </lineage>
</organism>
<proteinExistence type="predicted"/>
<keyword evidence="5" id="KW-0472">Membrane</keyword>
<dbReference type="InterPro" id="IPR008942">
    <property type="entry name" value="ENTH_VHS"/>
</dbReference>
<dbReference type="GO" id="GO:0005794">
    <property type="term" value="C:Golgi apparatus"/>
    <property type="evidence" value="ECO:0007669"/>
    <property type="project" value="UniProtKB-SubCell"/>
</dbReference>
<keyword evidence="4" id="KW-0968">Cytoplasmic vesicle</keyword>
<dbReference type="OrthoDB" id="4033880at2759"/>
<dbReference type="SUPFAM" id="SSF48464">
    <property type="entry name" value="ENTH/VHS domain"/>
    <property type="match status" value="1"/>
</dbReference>
<evidence type="ECO:0000256" key="3">
    <source>
        <dbReference type="ARBA" id="ARBA00023034"/>
    </source>
</evidence>
<accession>A0A2U1KFV4</accession>
<protein>
    <submittedName>
        <fullName evidence="7">Clathrin interactor EPSIN 1</fullName>
    </submittedName>
</protein>
<evidence type="ECO:0000256" key="5">
    <source>
        <dbReference type="PROSITE-ProRule" id="PRU00243"/>
    </source>
</evidence>
<dbReference type="EMBL" id="PKPP01019644">
    <property type="protein sequence ID" value="PWA35652.1"/>
    <property type="molecule type" value="Genomic_DNA"/>
</dbReference>
<reference evidence="7 8" key="1">
    <citation type="journal article" date="2018" name="Mol. Plant">
        <title>The genome of Artemisia annua provides insight into the evolution of Asteraceae family and artemisinin biosynthesis.</title>
        <authorList>
            <person name="Shen Q."/>
            <person name="Zhang L."/>
            <person name="Liao Z."/>
            <person name="Wang S."/>
            <person name="Yan T."/>
            <person name="Shi P."/>
            <person name="Liu M."/>
            <person name="Fu X."/>
            <person name="Pan Q."/>
            <person name="Wang Y."/>
            <person name="Lv Z."/>
            <person name="Lu X."/>
            <person name="Zhang F."/>
            <person name="Jiang W."/>
            <person name="Ma Y."/>
            <person name="Chen M."/>
            <person name="Hao X."/>
            <person name="Li L."/>
            <person name="Tang Y."/>
            <person name="Lv G."/>
            <person name="Zhou Y."/>
            <person name="Sun X."/>
            <person name="Brodelius P.E."/>
            <person name="Rose J.K.C."/>
            <person name="Tang K."/>
        </authorList>
    </citation>
    <scope>NUCLEOTIDE SEQUENCE [LARGE SCALE GENOMIC DNA]</scope>
    <source>
        <strain evidence="8">cv. Huhao1</strain>
        <tissue evidence="7">Leaf</tissue>
    </source>
</reference>
<gene>
    <name evidence="7" type="ORF">CTI12_AA607520</name>
</gene>
<evidence type="ECO:0000256" key="4">
    <source>
        <dbReference type="ARBA" id="ARBA00023329"/>
    </source>
</evidence>
<sequence>MTTGKQWKRVNIYHKYWLDGFAALVDLFICLTSVILAQVIDATDDEPWGPHGTALAEIAQATKNCKYTLHS</sequence>
<keyword evidence="3" id="KW-0333">Golgi apparatus</keyword>
<keyword evidence="8" id="KW-1185">Reference proteome</keyword>
<dbReference type="Proteomes" id="UP000245207">
    <property type="component" value="Unassembled WGS sequence"/>
</dbReference>
<evidence type="ECO:0000256" key="1">
    <source>
        <dbReference type="ARBA" id="ARBA00004132"/>
    </source>
</evidence>
<evidence type="ECO:0000313" key="8">
    <source>
        <dbReference type="Proteomes" id="UP000245207"/>
    </source>
</evidence>
<evidence type="ECO:0000259" key="6">
    <source>
        <dbReference type="PROSITE" id="PS50942"/>
    </source>
</evidence>
<comment type="caution">
    <text evidence="7">The sequence shown here is derived from an EMBL/GenBank/DDBJ whole genome shotgun (WGS) entry which is preliminary data.</text>
</comment>
<feature type="transmembrane region" description="Helical" evidence="5">
    <location>
        <begin position="21"/>
        <end position="40"/>
    </location>
</feature>
<keyword evidence="5" id="KW-1133">Transmembrane helix</keyword>
<keyword evidence="5" id="KW-0812">Transmembrane</keyword>
<name>A0A2U1KFV4_ARTAN</name>
<dbReference type="GO" id="GO:0030136">
    <property type="term" value="C:clathrin-coated vesicle"/>
    <property type="evidence" value="ECO:0007669"/>
    <property type="project" value="UniProtKB-SubCell"/>
</dbReference>
<evidence type="ECO:0000313" key="7">
    <source>
        <dbReference type="EMBL" id="PWA35652.1"/>
    </source>
</evidence>
<evidence type="ECO:0000256" key="2">
    <source>
        <dbReference type="ARBA" id="ARBA00004555"/>
    </source>
</evidence>
<comment type="subcellular location">
    <subcellularLocation>
        <location evidence="1">Cytoplasmic vesicle</location>
        <location evidence="1">Clathrin-coated vesicle</location>
    </subcellularLocation>
    <subcellularLocation>
        <location evidence="2">Golgi apparatus</location>
    </subcellularLocation>
</comment>
<dbReference type="InterPro" id="IPR013809">
    <property type="entry name" value="ENTH"/>
</dbReference>